<evidence type="ECO:0000256" key="1">
    <source>
        <dbReference type="ARBA" id="ARBA00004141"/>
    </source>
</evidence>
<feature type="transmembrane region" description="Helical" evidence="5">
    <location>
        <begin position="238"/>
        <end position="261"/>
    </location>
</feature>
<evidence type="ECO:0000313" key="7">
    <source>
        <dbReference type="Proteomes" id="UP000516028"/>
    </source>
</evidence>
<dbReference type="GO" id="GO:0015179">
    <property type="term" value="F:L-amino acid transmembrane transporter activity"/>
    <property type="evidence" value="ECO:0007669"/>
    <property type="project" value="TreeGrafter"/>
</dbReference>
<feature type="transmembrane region" description="Helical" evidence="5">
    <location>
        <begin position="163"/>
        <end position="184"/>
    </location>
</feature>
<feature type="transmembrane region" description="Helical" evidence="5">
    <location>
        <begin position="340"/>
        <end position="359"/>
    </location>
</feature>
<dbReference type="AlphaFoldDB" id="A0A7H0GI14"/>
<keyword evidence="3 5" id="KW-1133">Transmembrane helix</keyword>
<feature type="transmembrane region" description="Helical" evidence="5">
    <location>
        <begin position="95"/>
        <end position="119"/>
    </location>
</feature>
<evidence type="ECO:0000256" key="2">
    <source>
        <dbReference type="ARBA" id="ARBA00022692"/>
    </source>
</evidence>
<dbReference type="KEGG" id="daer:H9K75_17680"/>
<gene>
    <name evidence="6" type="ORF">H9K75_17680</name>
</gene>
<accession>A0A7H0GI14</accession>
<feature type="transmembrane region" description="Helical" evidence="5">
    <location>
        <begin position="402"/>
        <end position="420"/>
    </location>
</feature>
<dbReference type="RefSeq" id="WP_187723610.1">
    <property type="nucleotide sequence ID" value="NZ_CP060783.1"/>
</dbReference>
<keyword evidence="2 5" id="KW-0812">Transmembrane</keyword>
<dbReference type="Pfam" id="PF13520">
    <property type="entry name" value="AA_permease_2"/>
    <property type="match status" value="1"/>
</dbReference>
<dbReference type="PANTHER" id="PTHR11785">
    <property type="entry name" value="AMINO ACID TRANSPORTER"/>
    <property type="match status" value="1"/>
</dbReference>
<feature type="transmembrane region" description="Helical" evidence="5">
    <location>
        <begin position="21"/>
        <end position="41"/>
    </location>
</feature>
<dbReference type="InterPro" id="IPR050598">
    <property type="entry name" value="AminoAcid_Transporter"/>
</dbReference>
<dbReference type="GO" id="GO:0016020">
    <property type="term" value="C:membrane"/>
    <property type="evidence" value="ECO:0007669"/>
    <property type="project" value="UniProtKB-SubCell"/>
</dbReference>
<feature type="transmembrane region" description="Helical" evidence="5">
    <location>
        <begin position="426"/>
        <end position="447"/>
    </location>
</feature>
<comment type="subcellular location">
    <subcellularLocation>
        <location evidence="1">Membrane</location>
        <topology evidence="1">Multi-pass membrane protein</topology>
    </subcellularLocation>
</comment>
<protein>
    <submittedName>
        <fullName evidence="6">Amino acid permease</fullName>
    </submittedName>
</protein>
<name>A0A7H0GI14_9BURK</name>
<feature type="transmembrane region" description="Helical" evidence="5">
    <location>
        <begin position="204"/>
        <end position="226"/>
    </location>
</feature>
<feature type="transmembrane region" description="Helical" evidence="5">
    <location>
        <begin position="290"/>
        <end position="310"/>
    </location>
</feature>
<reference evidence="6 7" key="1">
    <citation type="submission" date="2020-08" db="EMBL/GenBank/DDBJ databases">
        <title>Genome sequence of Diaphorobacter aerolatus KACC 16536T.</title>
        <authorList>
            <person name="Hyun D.-W."/>
            <person name="Bae J.-W."/>
        </authorList>
    </citation>
    <scope>NUCLEOTIDE SEQUENCE [LARGE SCALE GENOMIC DNA]</scope>
    <source>
        <strain evidence="6 7">KACC 16536</strain>
    </source>
</reference>
<dbReference type="Proteomes" id="UP000516028">
    <property type="component" value="Chromosome"/>
</dbReference>
<proteinExistence type="predicted"/>
<organism evidence="6 7">
    <name type="scientific">Diaphorobacter aerolatus</name>
    <dbReference type="NCBI Taxonomy" id="1288495"/>
    <lineage>
        <taxon>Bacteria</taxon>
        <taxon>Pseudomonadati</taxon>
        <taxon>Pseudomonadota</taxon>
        <taxon>Betaproteobacteria</taxon>
        <taxon>Burkholderiales</taxon>
        <taxon>Comamonadaceae</taxon>
        <taxon>Diaphorobacter</taxon>
    </lineage>
</organism>
<evidence type="ECO:0000256" key="4">
    <source>
        <dbReference type="ARBA" id="ARBA00023136"/>
    </source>
</evidence>
<keyword evidence="7" id="KW-1185">Reference proteome</keyword>
<evidence type="ECO:0000313" key="6">
    <source>
        <dbReference type="EMBL" id="QNP47930.1"/>
    </source>
</evidence>
<feature type="transmembrane region" description="Helical" evidence="5">
    <location>
        <begin position="53"/>
        <end position="74"/>
    </location>
</feature>
<dbReference type="PIRSF" id="PIRSF006060">
    <property type="entry name" value="AA_transporter"/>
    <property type="match status" value="1"/>
</dbReference>
<dbReference type="InterPro" id="IPR002293">
    <property type="entry name" value="AA/rel_permease1"/>
</dbReference>
<dbReference type="Gene3D" id="1.20.1740.10">
    <property type="entry name" value="Amino acid/polyamine transporter I"/>
    <property type="match status" value="1"/>
</dbReference>
<dbReference type="EMBL" id="CP060783">
    <property type="protein sequence ID" value="QNP47930.1"/>
    <property type="molecule type" value="Genomic_DNA"/>
</dbReference>
<evidence type="ECO:0000256" key="5">
    <source>
        <dbReference type="SAM" id="Phobius"/>
    </source>
</evidence>
<sequence>MSPQQVSDTRPQPQPTLSLRHAVAIIVGIVIGAGIFKSPSLVAQFSGSASTMMWAWVLGGLISLLGALCYAELASAWPHAGGDYHFLWRAYGRRVAFLFAWARFAVITTGSIALLGFVFGDYMSALLPWGTTHSAAIWAALALIVLTWLNLRGLQASASTQSWLTMAEVLGLVLVIVAGIWLSTGNGSAIAPGTIVTQESSSGTGMWGLAMVFVLLTYGGWNEAAYLSAEMHGSRKRILHALVISIGLITALYVAVNWAYWQGLGMSGMAGSKAVAADLLERAFGAAGQWVMAAMVAVAAITSMNATMIVGARTNFAVGRDWPQLAFLGRWQQARGVPSIALYAQSACAMLLILLGDTMRSGFQTMVDFTAPVFWLFFLLSTLALIVLRVREPHAERPFRVPFYPLLPLIFAGVCGYMLWSSLVYVRIGAWVGVAVLAVGGVLLWWLERGAAPAVDDARGDGNRI</sequence>
<evidence type="ECO:0000256" key="3">
    <source>
        <dbReference type="ARBA" id="ARBA00022989"/>
    </source>
</evidence>
<feature type="transmembrane region" description="Helical" evidence="5">
    <location>
        <begin position="371"/>
        <end position="390"/>
    </location>
</feature>
<dbReference type="PANTHER" id="PTHR11785:SF512">
    <property type="entry name" value="SOBREMESA, ISOFORM B"/>
    <property type="match status" value="1"/>
</dbReference>
<feature type="transmembrane region" description="Helical" evidence="5">
    <location>
        <begin position="131"/>
        <end position="151"/>
    </location>
</feature>
<keyword evidence="4 5" id="KW-0472">Membrane</keyword>